<dbReference type="Gene3D" id="3.40.710.10">
    <property type="entry name" value="DD-peptidase/beta-lactamase superfamily"/>
    <property type="match status" value="1"/>
</dbReference>
<dbReference type="PANTHER" id="PTHR46825">
    <property type="entry name" value="D-ALANYL-D-ALANINE-CARBOXYPEPTIDASE/ENDOPEPTIDASE AMPH"/>
    <property type="match status" value="1"/>
</dbReference>
<dbReference type="InterPro" id="IPR001466">
    <property type="entry name" value="Beta-lactam-related"/>
</dbReference>
<sequence>MGWADPPAGRPVTAEDRFHIGSVSKLYTAALVLRLAEEGRLSLEDPVSRFVPDVPNGDRITVRQLLNHTSGLANYTEDTAFNLKTVLLRRRWSVDEVLDVIRQQAPRSAPGTEHYYSNSNYVLLGRIAEVAGGRPFADLLHDEVLRPLGLTNTYLAAGEPESVGTVRGYDVTVLGTGRMGIKPDMERFRAPFETSAFAAGAVTASAADVARFTSGLLGGRLLADSTLQSMLTFVDAPDEDMPAQTGYGLGVRRLVIGGEEMVGHTGTLPGYSNVALYAPAHDHAIAVLSNLSMSDVTDVLAEVQAVLLEPASTR</sequence>
<dbReference type="SUPFAM" id="SSF56601">
    <property type="entry name" value="beta-lactamase/transpeptidase-like"/>
    <property type="match status" value="1"/>
</dbReference>
<dbReference type="EMBL" id="LWLV01000172">
    <property type="protein sequence ID" value="OTA41874.1"/>
    <property type="molecule type" value="Genomic_DNA"/>
</dbReference>
<dbReference type="InterPro" id="IPR023650">
    <property type="entry name" value="Beta-lactam_class-A_AS"/>
</dbReference>
<gene>
    <name evidence="2" type="ORF">A6D92_03140</name>
</gene>
<dbReference type="Proteomes" id="UP000194267">
    <property type="component" value="Unassembled WGS sequence"/>
</dbReference>
<reference evidence="3" key="1">
    <citation type="submission" date="2016-04" db="EMBL/GenBank/DDBJ databases">
        <authorList>
            <person name="Antunes L.P."/>
            <person name="Martins L.F."/>
            <person name="Pereira R.V."/>
            <person name="Thomas A.M."/>
            <person name="Barbosa D."/>
            <person name="Nascimento L."/>
            <person name="Silva G.M."/>
            <person name="Condomitti G.W."/>
            <person name="Digiampietri L.A."/>
            <person name="Lombardi K.C."/>
            <person name="Ramos P.L."/>
            <person name="Quaggio R.B."/>
            <person name="Oliveira J.C."/>
            <person name="Pascon R.C."/>
            <person name="Cruz J.B."/>
            <person name="Silva A.M."/>
            <person name="Setubal J.C."/>
        </authorList>
    </citation>
    <scope>NUCLEOTIDE SEQUENCE [LARGE SCALE GENOMIC DNA]</scope>
</reference>
<dbReference type="InterPro" id="IPR012338">
    <property type="entry name" value="Beta-lactam/transpept-like"/>
</dbReference>
<evidence type="ECO:0000313" key="3">
    <source>
        <dbReference type="Proteomes" id="UP000194267"/>
    </source>
</evidence>
<protein>
    <recommendedName>
        <fullName evidence="1">Beta-lactamase-related domain-containing protein</fullName>
    </recommendedName>
</protein>
<feature type="domain" description="Beta-lactamase-related" evidence="1">
    <location>
        <begin position="2"/>
        <end position="294"/>
    </location>
</feature>
<organism evidence="2 3">
    <name type="scientific">Symbiobacterium thermophilum</name>
    <dbReference type="NCBI Taxonomy" id="2734"/>
    <lineage>
        <taxon>Bacteria</taxon>
        <taxon>Bacillati</taxon>
        <taxon>Bacillota</taxon>
        <taxon>Clostridia</taxon>
        <taxon>Eubacteriales</taxon>
        <taxon>Symbiobacteriaceae</taxon>
        <taxon>Symbiobacterium</taxon>
    </lineage>
</organism>
<dbReference type="PANTHER" id="PTHR46825:SF7">
    <property type="entry name" value="D-ALANYL-D-ALANINE CARBOXYPEPTIDASE"/>
    <property type="match status" value="1"/>
</dbReference>
<evidence type="ECO:0000313" key="2">
    <source>
        <dbReference type="EMBL" id="OTA41874.1"/>
    </source>
</evidence>
<evidence type="ECO:0000259" key="1">
    <source>
        <dbReference type="Pfam" id="PF00144"/>
    </source>
</evidence>
<name>A0A1Y2T803_SYMTR</name>
<proteinExistence type="predicted"/>
<dbReference type="PROSITE" id="PS00146">
    <property type="entry name" value="BETA_LACTAMASE_A"/>
    <property type="match status" value="1"/>
</dbReference>
<dbReference type="InterPro" id="IPR050491">
    <property type="entry name" value="AmpC-like"/>
</dbReference>
<dbReference type="Pfam" id="PF00144">
    <property type="entry name" value="Beta-lactamase"/>
    <property type="match status" value="1"/>
</dbReference>
<dbReference type="AlphaFoldDB" id="A0A1Y2T803"/>
<comment type="caution">
    <text evidence="2">The sequence shown here is derived from an EMBL/GenBank/DDBJ whole genome shotgun (WGS) entry which is preliminary data.</text>
</comment>
<accession>A0A1Y2T803</accession>